<organism evidence="1 2">
    <name type="scientific">Gramella jeungdoensis</name>
    <dbReference type="NCBI Taxonomy" id="708091"/>
    <lineage>
        <taxon>Bacteria</taxon>
        <taxon>Pseudomonadati</taxon>
        <taxon>Bacteroidota</taxon>
        <taxon>Flavobacteriia</taxon>
        <taxon>Flavobacteriales</taxon>
        <taxon>Flavobacteriaceae</taxon>
        <taxon>Christiangramia</taxon>
    </lineage>
</organism>
<dbReference type="Gene3D" id="3.90.1140.10">
    <property type="entry name" value="Cyclic phosphodiesterase"/>
    <property type="match status" value="1"/>
</dbReference>
<accession>A0ABT0Z4F7</accession>
<evidence type="ECO:0000313" key="1">
    <source>
        <dbReference type="EMBL" id="MCM8570608.1"/>
    </source>
</evidence>
<evidence type="ECO:0000313" key="2">
    <source>
        <dbReference type="Proteomes" id="UP001155077"/>
    </source>
</evidence>
<dbReference type="PANTHER" id="PTHR40037">
    <property type="entry name" value="PHOSPHOESTERASE YJCG-RELATED"/>
    <property type="match status" value="1"/>
</dbReference>
<dbReference type="EMBL" id="JAMSCK010000005">
    <property type="protein sequence ID" value="MCM8570608.1"/>
    <property type="molecule type" value="Genomic_DNA"/>
</dbReference>
<name>A0ABT0Z4F7_9FLAO</name>
<dbReference type="Pfam" id="PF13563">
    <property type="entry name" value="2_5_RNA_ligase2"/>
    <property type="match status" value="1"/>
</dbReference>
<dbReference type="SUPFAM" id="SSF55144">
    <property type="entry name" value="LigT-like"/>
    <property type="match status" value="1"/>
</dbReference>
<keyword evidence="1" id="KW-0436">Ligase</keyword>
<dbReference type="PANTHER" id="PTHR40037:SF1">
    <property type="entry name" value="PHOSPHOESTERASE SAOUHSC_00951-RELATED"/>
    <property type="match status" value="1"/>
</dbReference>
<reference evidence="1" key="1">
    <citation type="submission" date="2022-06" db="EMBL/GenBank/DDBJ databases">
        <title>Gramella sediminis sp. nov., isolated from deep-sea sediment of the Indian Ocean.</title>
        <authorList>
            <person name="Yang L."/>
        </authorList>
    </citation>
    <scope>NUCLEOTIDE SEQUENCE</scope>
    <source>
        <strain evidence="1">HMD3159</strain>
    </source>
</reference>
<protein>
    <submittedName>
        <fullName evidence="1">2'-5' RNA ligase family protein</fullName>
    </submittedName>
</protein>
<keyword evidence="2" id="KW-1185">Reference proteome</keyword>
<dbReference type="InterPro" id="IPR050580">
    <property type="entry name" value="2H_phosphoesterase_YjcG-like"/>
</dbReference>
<dbReference type="Proteomes" id="UP001155077">
    <property type="component" value="Unassembled WGS sequence"/>
</dbReference>
<comment type="caution">
    <text evidence="1">The sequence shown here is derived from an EMBL/GenBank/DDBJ whole genome shotgun (WGS) entry which is preliminary data.</text>
</comment>
<sequence length="184" mass="21937">MNQEKRPLYFIALMPPAKIRDEIDALKKEIKEKHHVKHALKLPAHITLQIPFRMPEIKERILIKKIEKFSAQQQSFNVELEGFGKFAKNVIFVKIKDHEPFIELHRNLQDLMLNFLDLKSHEISSNIHPHITLATRDLKRSTFPAVWNDFKDREYSVSFKTDHLFILKHNGKTWDIFRKFKLDT</sequence>
<gene>
    <name evidence="1" type="ORF">NE848_14525</name>
</gene>
<dbReference type="InterPro" id="IPR009097">
    <property type="entry name" value="Cyclic_Pdiesterase"/>
</dbReference>
<dbReference type="RefSeq" id="WP_252114909.1">
    <property type="nucleotide sequence ID" value="NZ_JAMSCK010000005.1"/>
</dbReference>
<dbReference type="GO" id="GO:0016874">
    <property type="term" value="F:ligase activity"/>
    <property type="evidence" value="ECO:0007669"/>
    <property type="project" value="UniProtKB-KW"/>
</dbReference>
<proteinExistence type="predicted"/>